<reference evidence="14 15" key="1">
    <citation type="submission" date="2021-06" db="EMBL/GenBank/DDBJ databases">
        <authorList>
            <person name="Kallberg Y."/>
            <person name="Tangrot J."/>
            <person name="Rosling A."/>
        </authorList>
    </citation>
    <scope>NUCLEOTIDE SEQUENCE [LARGE SCALE GENOMIC DNA]</scope>
    <source>
        <strain evidence="14 15">120-4 pot B 10/14</strain>
    </source>
</reference>
<keyword evidence="6 11" id="KW-0812">Transmembrane</keyword>
<feature type="domain" description="Chitin synthase N-terminal" evidence="13">
    <location>
        <begin position="8"/>
        <end position="61"/>
    </location>
</feature>
<evidence type="ECO:0000256" key="3">
    <source>
        <dbReference type="ARBA" id="ARBA00022475"/>
    </source>
</evidence>
<evidence type="ECO:0000256" key="5">
    <source>
        <dbReference type="ARBA" id="ARBA00022679"/>
    </source>
</evidence>
<evidence type="ECO:0000313" key="14">
    <source>
        <dbReference type="EMBL" id="CAG8469795.1"/>
    </source>
</evidence>
<keyword evidence="7 11" id="KW-1133">Transmembrane helix</keyword>
<dbReference type="PANTHER" id="PTHR22914">
    <property type="entry name" value="CHITIN SYNTHASE"/>
    <property type="match status" value="1"/>
</dbReference>
<organism evidence="14 15">
    <name type="scientific">Gigaspora margarita</name>
    <dbReference type="NCBI Taxonomy" id="4874"/>
    <lineage>
        <taxon>Eukaryota</taxon>
        <taxon>Fungi</taxon>
        <taxon>Fungi incertae sedis</taxon>
        <taxon>Mucoromycota</taxon>
        <taxon>Glomeromycotina</taxon>
        <taxon>Glomeromycetes</taxon>
        <taxon>Diversisporales</taxon>
        <taxon>Gigasporaceae</taxon>
        <taxon>Gigaspora</taxon>
    </lineage>
</organism>
<dbReference type="EC" id="2.4.1.16" evidence="2 11"/>
<dbReference type="SUPFAM" id="SSF53448">
    <property type="entry name" value="Nucleotide-diphospho-sugar transferases"/>
    <property type="match status" value="1"/>
</dbReference>
<dbReference type="EMBL" id="CAJVQB010000135">
    <property type="protein sequence ID" value="CAG8469795.1"/>
    <property type="molecule type" value="Genomic_DNA"/>
</dbReference>
<feature type="coiled-coil region" evidence="12">
    <location>
        <begin position="467"/>
        <end position="494"/>
    </location>
</feature>
<dbReference type="Pfam" id="PF01644">
    <property type="entry name" value="Chitin_synth_1"/>
    <property type="match status" value="1"/>
</dbReference>
<keyword evidence="9 11" id="KW-0961">Cell wall biogenesis/degradation</keyword>
<evidence type="ECO:0000256" key="1">
    <source>
        <dbReference type="ARBA" id="ARBA00004651"/>
    </source>
</evidence>
<protein>
    <recommendedName>
        <fullName evidence="2 11">Chitin synthase</fullName>
        <ecNumber evidence="2 11">2.4.1.16</ecNumber>
    </recommendedName>
</protein>
<comment type="subcellular location">
    <subcellularLocation>
        <location evidence="1 11">Cell membrane</location>
        <topology evidence="1 11">Multi-pass membrane protein</topology>
    </subcellularLocation>
</comment>
<keyword evidence="5 11" id="KW-0808">Transferase</keyword>
<proteinExistence type="inferred from homology"/>
<dbReference type="PANTHER" id="PTHR22914:SF9">
    <property type="entry name" value="CHITIN SYNTHASE 1"/>
    <property type="match status" value="1"/>
</dbReference>
<dbReference type="InterPro" id="IPR029044">
    <property type="entry name" value="Nucleotide-diphossugar_trans"/>
</dbReference>
<evidence type="ECO:0000256" key="2">
    <source>
        <dbReference type="ARBA" id="ARBA00012543"/>
    </source>
</evidence>
<name>A0ABN7TZE0_GIGMA</name>
<keyword evidence="4 11" id="KW-0328">Glycosyltransferase</keyword>
<keyword evidence="12" id="KW-0175">Coiled coil</keyword>
<gene>
    <name evidence="14" type="ORF">GMARGA_LOCUS719</name>
</gene>
<accession>A0ABN7TZE0</accession>
<evidence type="ECO:0000313" key="15">
    <source>
        <dbReference type="Proteomes" id="UP000789901"/>
    </source>
</evidence>
<dbReference type="Pfam" id="PF08407">
    <property type="entry name" value="Chitin_synth_1N"/>
    <property type="match status" value="1"/>
</dbReference>
<comment type="similarity">
    <text evidence="11">Belongs to the chitin synthase family.</text>
</comment>
<feature type="transmembrane region" description="Helical" evidence="11">
    <location>
        <begin position="512"/>
        <end position="530"/>
    </location>
</feature>
<keyword evidence="3 11" id="KW-1003">Cell membrane</keyword>
<evidence type="ECO:0000256" key="11">
    <source>
        <dbReference type="RuleBase" id="RU366040"/>
    </source>
</evidence>
<feature type="transmembrane region" description="Helical" evidence="11">
    <location>
        <begin position="550"/>
        <end position="566"/>
    </location>
</feature>
<evidence type="ECO:0000256" key="8">
    <source>
        <dbReference type="ARBA" id="ARBA00023136"/>
    </source>
</evidence>
<keyword evidence="8 11" id="KW-0472">Membrane</keyword>
<evidence type="ECO:0000259" key="13">
    <source>
        <dbReference type="Pfam" id="PF08407"/>
    </source>
</evidence>
<comment type="catalytic activity">
    <reaction evidence="11">
        <text>[(1-&gt;4)-N-acetyl-beta-D-glucosaminyl](n) + UDP-N-acetyl-alpha-D-glucosamine = [(1-&gt;4)-N-acetyl-beta-D-glucosaminyl](n+1) + UDP + H(+)</text>
        <dbReference type="Rhea" id="RHEA:16637"/>
        <dbReference type="Rhea" id="RHEA-COMP:9593"/>
        <dbReference type="Rhea" id="RHEA-COMP:9595"/>
        <dbReference type="ChEBI" id="CHEBI:15378"/>
        <dbReference type="ChEBI" id="CHEBI:17029"/>
        <dbReference type="ChEBI" id="CHEBI:57705"/>
        <dbReference type="ChEBI" id="CHEBI:58223"/>
        <dbReference type="EC" id="2.4.1.16"/>
    </reaction>
</comment>
<comment type="caution">
    <text evidence="11">Lacks conserved residue(s) required for the propagation of feature annotation.</text>
</comment>
<dbReference type="InterPro" id="IPR013616">
    <property type="entry name" value="Chitin_synth_N"/>
</dbReference>
<keyword evidence="15" id="KW-1185">Reference proteome</keyword>
<evidence type="ECO:0000256" key="9">
    <source>
        <dbReference type="ARBA" id="ARBA00023316"/>
    </source>
</evidence>
<evidence type="ECO:0000256" key="6">
    <source>
        <dbReference type="ARBA" id="ARBA00022692"/>
    </source>
</evidence>
<dbReference type="CDD" id="cd04190">
    <property type="entry name" value="Chitin_synth_C"/>
    <property type="match status" value="1"/>
</dbReference>
<comment type="function">
    <text evidence="10 11">Polymerizes chitin, a structural polymer of the cell wall and septum, by transferring the sugar moiety of UDP-GlcNAc to the non-reducing end of the growing chitin polymer.</text>
</comment>
<sequence>MPFIKTKIYLTKDRNLQFDYPVPNDVKFTSGGEFESIRYTAITCDPDEFAKKKYSIRQIESKCKTKIMIVITMYNEHNTLFIKTITSVIKNVDYILADGRNKVNKRTLNVLSAMGCYQDRILQNRVGRKLVTAHLFEYTTQLMVDNDFEIHKKIKPVQIMLCLKEKNAKKLNSHRWSFNVFAALLKPNICILLDVGAKPSKTSIYHLWKAFDRDPHIGGACGEIKVDIGHKCRNLLNPLVVSQNFEYKISNILNKSSESVFGYISVLPGTFSAYRYEALMNGPLEAYFKGETMHVSGAPKTNIVEANMYLAEDRILSFELVTKKHKKWILKYIKSAKAETDVPDNVPEFISQRRRWLNGSFFTAFYSIAKFTHIWNSGQPIYRKILLQIQFFYNGLQLIFNWFSLSTTSNPATDPFKGHGDTLFDIAIQEALKNSAFQNIGTKRDNINLGNLNKTSLTEEDIVKIDVIEVEDLNTAYKNIINELKNKYQSHEEKQHRNALTKKDDYYRLFRTYLVLSWIFTNGFVIFLFTSNSFTRYFSTYDYFSGAYNPYLAFGSILVSYDFICVQGDW</sequence>
<evidence type="ECO:0000256" key="4">
    <source>
        <dbReference type="ARBA" id="ARBA00022676"/>
    </source>
</evidence>
<dbReference type="InterPro" id="IPR004835">
    <property type="entry name" value="Chitin_synth"/>
</dbReference>
<dbReference type="Proteomes" id="UP000789901">
    <property type="component" value="Unassembled WGS sequence"/>
</dbReference>
<evidence type="ECO:0000256" key="10">
    <source>
        <dbReference type="ARBA" id="ARBA00024009"/>
    </source>
</evidence>
<evidence type="ECO:0000256" key="12">
    <source>
        <dbReference type="SAM" id="Coils"/>
    </source>
</evidence>
<evidence type="ECO:0000256" key="7">
    <source>
        <dbReference type="ARBA" id="ARBA00022989"/>
    </source>
</evidence>
<comment type="caution">
    <text evidence="14">The sequence shown here is derived from an EMBL/GenBank/DDBJ whole genome shotgun (WGS) entry which is preliminary data.</text>
</comment>